<feature type="transmembrane region" description="Helical" evidence="1">
    <location>
        <begin position="28"/>
        <end position="49"/>
    </location>
</feature>
<sequence length="52" mass="5345">MREGLIPTVLGAVVSAGGASLMKSRYKLVGTGVLGFGLAHIILGAIDLVEHR</sequence>
<dbReference type="RefSeq" id="WP_068679864.1">
    <property type="nucleotide sequence ID" value="NZ_LYPA01000030.1"/>
</dbReference>
<evidence type="ECO:0000256" key="1">
    <source>
        <dbReference type="SAM" id="Phobius"/>
    </source>
</evidence>
<organism evidence="2 3">
    <name type="scientific">Paenibacillus oryzae</name>
    <dbReference type="NCBI Taxonomy" id="1844972"/>
    <lineage>
        <taxon>Bacteria</taxon>
        <taxon>Bacillati</taxon>
        <taxon>Bacillota</taxon>
        <taxon>Bacilli</taxon>
        <taxon>Bacillales</taxon>
        <taxon>Paenibacillaceae</taxon>
        <taxon>Paenibacillus</taxon>
    </lineage>
</organism>
<gene>
    <name evidence="2" type="ORF">A7K91_18610</name>
</gene>
<name>A0A1A5YQQ0_9BACL</name>
<protein>
    <submittedName>
        <fullName evidence="2">Asparagine synthase</fullName>
    </submittedName>
</protein>
<keyword evidence="1" id="KW-1133">Transmembrane helix</keyword>
<dbReference type="Proteomes" id="UP000092024">
    <property type="component" value="Unassembled WGS sequence"/>
</dbReference>
<accession>A0A1A5YQQ0</accession>
<evidence type="ECO:0000313" key="3">
    <source>
        <dbReference type="Proteomes" id="UP000092024"/>
    </source>
</evidence>
<proteinExistence type="predicted"/>
<comment type="caution">
    <text evidence="2">The sequence shown here is derived from an EMBL/GenBank/DDBJ whole genome shotgun (WGS) entry which is preliminary data.</text>
</comment>
<keyword evidence="1" id="KW-0812">Transmembrane</keyword>
<dbReference type="OrthoDB" id="1756838at2"/>
<reference evidence="2 3" key="1">
    <citation type="submission" date="2016-05" db="EMBL/GenBank/DDBJ databases">
        <title>Paenibacillus oryzae. sp. nov., isolated from the rice root.</title>
        <authorList>
            <person name="Zhang J."/>
            <person name="Zhang X."/>
        </authorList>
    </citation>
    <scope>NUCLEOTIDE SEQUENCE [LARGE SCALE GENOMIC DNA]</scope>
    <source>
        <strain evidence="2 3">1DrF-4</strain>
    </source>
</reference>
<keyword evidence="3" id="KW-1185">Reference proteome</keyword>
<evidence type="ECO:0000313" key="2">
    <source>
        <dbReference type="EMBL" id="OBR67946.1"/>
    </source>
</evidence>
<dbReference type="EMBL" id="LYPA01000030">
    <property type="protein sequence ID" value="OBR67946.1"/>
    <property type="molecule type" value="Genomic_DNA"/>
</dbReference>
<dbReference type="STRING" id="1844972.A7K91_18610"/>
<keyword evidence="1" id="KW-0472">Membrane</keyword>
<dbReference type="AlphaFoldDB" id="A0A1A5YQQ0"/>